<gene>
    <name evidence="1" type="ORF">MUK42_19958</name>
</gene>
<reference evidence="1" key="1">
    <citation type="submission" date="2022-05" db="EMBL/GenBank/DDBJ databases">
        <title>The Musa troglodytarum L. genome provides insights into the mechanism of non-climacteric behaviour and enrichment of carotenoids.</title>
        <authorList>
            <person name="Wang J."/>
        </authorList>
    </citation>
    <scope>NUCLEOTIDE SEQUENCE</scope>
    <source>
        <tissue evidence="1">Leaf</tissue>
    </source>
</reference>
<accession>A0A9E7FHP7</accession>
<evidence type="ECO:0000313" key="1">
    <source>
        <dbReference type="EMBL" id="URD96850.1"/>
    </source>
</evidence>
<evidence type="ECO:0000313" key="2">
    <source>
        <dbReference type="Proteomes" id="UP001055439"/>
    </source>
</evidence>
<name>A0A9E7FHP7_9LILI</name>
<organism evidence="1 2">
    <name type="scientific">Musa troglodytarum</name>
    <name type="common">fe'i banana</name>
    <dbReference type="NCBI Taxonomy" id="320322"/>
    <lineage>
        <taxon>Eukaryota</taxon>
        <taxon>Viridiplantae</taxon>
        <taxon>Streptophyta</taxon>
        <taxon>Embryophyta</taxon>
        <taxon>Tracheophyta</taxon>
        <taxon>Spermatophyta</taxon>
        <taxon>Magnoliopsida</taxon>
        <taxon>Liliopsida</taxon>
        <taxon>Zingiberales</taxon>
        <taxon>Musaceae</taxon>
        <taxon>Musa</taxon>
    </lineage>
</organism>
<sequence>MQDNLCGKRSTGMERAFDWRRILHLLDDPLHHIRKRMSNNLGALVLRGAKQTPLLQQSLPESLVITWTRKMVWPLTATLSRAHFRAFWLLLSLSTATATSGNDDRSDPSGIALFRQREE</sequence>
<proteinExistence type="predicted"/>
<dbReference type="AlphaFoldDB" id="A0A9E7FHP7"/>
<dbReference type="EMBL" id="CP097506">
    <property type="protein sequence ID" value="URD96850.1"/>
    <property type="molecule type" value="Genomic_DNA"/>
</dbReference>
<protein>
    <submittedName>
        <fullName evidence="1">Uncharacterized protein</fullName>
    </submittedName>
</protein>
<dbReference type="Proteomes" id="UP001055439">
    <property type="component" value="Chromosome 4"/>
</dbReference>
<keyword evidence="2" id="KW-1185">Reference proteome</keyword>